<dbReference type="InterPro" id="IPR036390">
    <property type="entry name" value="WH_DNA-bd_sf"/>
</dbReference>
<protein>
    <submittedName>
        <fullName evidence="6">LysR substrate-binding domain-containing protein</fullName>
    </submittedName>
</protein>
<keyword evidence="3" id="KW-0238">DNA-binding</keyword>
<dbReference type="InterPro" id="IPR036388">
    <property type="entry name" value="WH-like_DNA-bd_sf"/>
</dbReference>
<dbReference type="RefSeq" id="WP_157090316.1">
    <property type="nucleotide sequence ID" value="NZ_JBHSMX010000064.1"/>
</dbReference>
<reference evidence="7" key="1">
    <citation type="journal article" date="2019" name="Int. J. Syst. Evol. Microbiol.">
        <title>The Global Catalogue of Microorganisms (GCM) 10K type strain sequencing project: providing services to taxonomists for standard genome sequencing and annotation.</title>
        <authorList>
            <consortium name="The Broad Institute Genomics Platform"/>
            <consortium name="The Broad Institute Genome Sequencing Center for Infectious Disease"/>
            <person name="Wu L."/>
            <person name="Ma J."/>
        </authorList>
    </citation>
    <scope>NUCLEOTIDE SEQUENCE [LARGE SCALE GENOMIC DNA]</scope>
    <source>
        <strain evidence="7">CGMCC 4.7277</strain>
    </source>
</reference>
<evidence type="ECO:0000256" key="1">
    <source>
        <dbReference type="ARBA" id="ARBA00009437"/>
    </source>
</evidence>
<evidence type="ECO:0000313" key="7">
    <source>
        <dbReference type="Proteomes" id="UP001596084"/>
    </source>
</evidence>
<proteinExistence type="inferred from homology"/>
<sequence length="297" mass="32699">MNARQLEVFRAIMRNRSLTAAAESLHVSQPAVSKVLRHFEIQIGYRLFERLGGRLVPTAEAQLLYRDADRIFREIVVLQGLSDRIRDKQLGLLRVGASAPPTFALLPHAIERFRQRNPGLRVVLQTLPAEAIDEHILVGDIDLGVTMQQSSEPQIRCESLGKAAIVALMRHDSPLADLKVVTPADLAGQALISYGVNTRVGTMLEVAFTEAGVERQVQIEISLSIGALPLVQRGLGVALVDGLVPWTSYGALEVRPFCPEVSLEIVLSTSTLRPQTRYGREFGRDLRAAVTELSRRG</sequence>
<evidence type="ECO:0000256" key="3">
    <source>
        <dbReference type="ARBA" id="ARBA00023125"/>
    </source>
</evidence>
<dbReference type="Gene3D" id="1.10.10.10">
    <property type="entry name" value="Winged helix-like DNA-binding domain superfamily/Winged helix DNA-binding domain"/>
    <property type="match status" value="1"/>
</dbReference>
<keyword evidence="2" id="KW-0805">Transcription regulation</keyword>
<keyword evidence="7" id="KW-1185">Reference proteome</keyword>
<name>A0ABW0QI67_9BURK</name>
<dbReference type="Pfam" id="PF00126">
    <property type="entry name" value="HTH_1"/>
    <property type="match status" value="1"/>
</dbReference>
<gene>
    <name evidence="6" type="ORF">ACFPP7_20750</name>
</gene>
<keyword evidence="4" id="KW-0804">Transcription</keyword>
<feature type="domain" description="HTH lysR-type" evidence="5">
    <location>
        <begin position="1"/>
        <end position="58"/>
    </location>
</feature>
<comment type="similarity">
    <text evidence="1">Belongs to the LysR transcriptional regulatory family.</text>
</comment>
<dbReference type="PANTHER" id="PTHR30427:SF1">
    <property type="entry name" value="TRANSCRIPTIONAL ACTIVATOR PROTEIN LYSR"/>
    <property type="match status" value="1"/>
</dbReference>
<dbReference type="SUPFAM" id="SSF53850">
    <property type="entry name" value="Periplasmic binding protein-like II"/>
    <property type="match status" value="1"/>
</dbReference>
<dbReference type="PROSITE" id="PS50931">
    <property type="entry name" value="HTH_LYSR"/>
    <property type="match status" value="1"/>
</dbReference>
<comment type="caution">
    <text evidence="6">The sequence shown here is derived from an EMBL/GenBank/DDBJ whole genome shotgun (WGS) entry which is preliminary data.</text>
</comment>
<evidence type="ECO:0000256" key="4">
    <source>
        <dbReference type="ARBA" id="ARBA00023163"/>
    </source>
</evidence>
<dbReference type="PRINTS" id="PR00039">
    <property type="entry name" value="HTHLYSR"/>
</dbReference>
<dbReference type="PANTHER" id="PTHR30427">
    <property type="entry name" value="TRANSCRIPTIONAL ACTIVATOR PROTEIN LYSR"/>
    <property type="match status" value="1"/>
</dbReference>
<dbReference type="InterPro" id="IPR000847">
    <property type="entry name" value="LysR_HTH_N"/>
</dbReference>
<dbReference type="InterPro" id="IPR005119">
    <property type="entry name" value="LysR_subst-bd"/>
</dbReference>
<dbReference type="Pfam" id="PF03466">
    <property type="entry name" value="LysR_substrate"/>
    <property type="match status" value="1"/>
</dbReference>
<evidence type="ECO:0000313" key="6">
    <source>
        <dbReference type="EMBL" id="MFC5523322.1"/>
    </source>
</evidence>
<dbReference type="SUPFAM" id="SSF46785">
    <property type="entry name" value="Winged helix' DNA-binding domain"/>
    <property type="match status" value="1"/>
</dbReference>
<evidence type="ECO:0000259" key="5">
    <source>
        <dbReference type="PROSITE" id="PS50931"/>
    </source>
</evidence>
<dbReference type="Proteomes" id="UP001596084">
    <property type="component" value="Unassembled WGS sequence"/>
</dbReference>
<dbReference type="Gene3D" id="3.40.190.290">
    <property type="match status" value="1"/>
</dbReference>
<accession>A0ABW0QI67</accession>
<dbReference type="EMBL" id="JBHSMX010000064">
    <property type="protein sequence ID" value="MFC5523322.1"/>
    <property type="molecule type" value="Genomic_DNA"/>
</dbReference>
<evidence type="ECO:0000256" key="2">
    <source>
        <dbReference type="ARBA" id="ARBA00023015"/>
    </source>
</evidence>
<organism evidence="6 7">
    <name type="scientific">Polaromonas jejuensis</name>
    <dbReference type="NCBI Taxonomy" id="457502"/>
    <lineage>
        <taxon>Bacteria</taxon>
        <taxon>Pseudomonadati</taxon>
        <taxon>Pseudomonadota</taxon>
        <taxon>Betaproteobacteria</taxon>
        <taxon>Burkholderiales</taxon>
        <taxon>Comamonadaceae</taxon>
        <taxon>Polaromonas</taxon>
    </lineage>
</organism>